<organism evidence="1 2">
    <name type="scientific">Paenibacillus arenilitoris</name>
    <dbReference type="NCBI Taxonomy" id="2772299"/>
    <lineage>
        <taxon>Bacteria</taxon>
        <taxon>Bacillati</taxon>
        <taxon>Bacillota</taxon>
        <taxon>Bacilli</taxon>
        <taxon>Bacillales</taxon>
        <taxon>Paenibacillaceae</taxon>
        <taxon>Paenibacillus</taxon>
    </lineage>
</organism>
<dbReference type="EMBL" id="JACXIY010000003">
    <property type="protein sequence ID" value="MBD2867583.1"/>
    <property type="molecule type" value="Genomic_DNA"/>
</dbReference>
<dbReference type="Proteomes" id="UP000632125">
    <property type="component" value="Unassembled WGS sequence"/>
</dbReference>
<keyword evidence="2" id="KW-1185">Reference proteome</keyword>
<accession>A0A927CGC4</accession>
<evidence type="ECO:0008006" key="3">
    <source>
        <dbReference type="Google" id="ProtNLM"/>
    </source>
</evidence>
<comment type="caution">
    <text evidence="1">The sequence shown here is derived from an EMBL/GenBank/DDBJ whole genome shotgun (WGS) entry which is preliminary data.</text>
</comment>
<evidence type="ECO:0000313" key="2">
    <source>
        <dbReference type="Proteomes" id="UP000632125"/>
    </source>
</evidence>
<evidence type="ECO:0000313" key="1">
    <source>
        <dbReference type="EMBL" id="MBD2867583.1"/>
    </source>
</evidence>
<dbReference type="RefSeq" id="WP_190858261.1">
    <property type="nucleotide sequence ID" value="NZ_JACXIY010000003.1"/>
</dbReference>
<name>A0A927CGC4_9BACL</name>
<proteinExistence type="predicted"/>
<protein>
    <recommendedName>
        <fullName evidence="3">Baseplate protein J-like domain-containing protein</fullName>
    </recommendedName>
</protein>
<gene>
    <name evidence="1" type="ORF">IDH41_03265</name>
</gene>
<reference evidence="1" key="1">
    <citation type="submission" date="2020-09" db="EMBL/GenBank/DDBJ databases">
        <title>A novel bacterium of genus Paenibacillus, isolated from South China Sea.</title>
        <authorList>
            <person name="Huang H."/>
            <person name="Mo K."/>
            <person name="Hu Y."/>
        </authorList>
    </citation>
    <scope>NUCLEOTIDE SEQUENCE</scope>
    <source>
        <strain evidence="1">IB182493</strain>
    </source>
</reference>
<sequence length="1031" mass="113697">MNHGGSRGGDNRPPKINHHNLASFIARLKEMAPHYTPEWRFSPDDPDAGTGLAYLAAEMLEDTVERLNQAPLNHFLSFLDLIQVKLQPPSPARASVVFRLSEGATDPVYLPAGTALTAPNPAGGEPLVFETEKALLATPARLMEWINVHPGKDRIATAAANYGERLAGSLAEPVSLFDTASLPNEQEHALFIRHDELFLAERPSRFYLHVYHAEKRYTEPELAASLASEWVEWSYPMNGDWVKFDAVTAAGNMIVLHKSAIGKLEITEHQGIAGRWIRCTAKQLDDQASPLLSKHLKMDKLRIRAAHDAGGDEAGIPPGALHFNDTELLTEGFYPFGEHFVPYSVFYLSCEEAFTKREARIKLTFSAKAVANRLRMAPDPEIKWKMVMRTSEFEEKDPPRVRIRSVIWEYWDGSNWARLPGSEPYADLFAELPEHEAKSFTLEFECPENMAQTYVNGAPDFWVRARVLQTDPILAPVVEYMSPWLAKPSLSYAHPSQKLFMPEHVYARSNADDSDRTDSARQGENAFPLFEPIPASHPSLYASFLSSPSKGPIRLHIELERRFAARAQPPWIEWEALCREGGRLTWQPLKAADTTDSFTINGELQWVGPSSMAQVRLFGRERYWIRAVNRDGSLGDAYPRNPVAAGMHLNAVSVRQQVSLEKELTIPPNGFVPLSPSAFIEEEVWVDEIDGVPPGDRNVLADADPDRYKLQKDGDGNDQRFWVRWEAVSSLAESGPVDRHYCPDHAGGTLQFGDGVRGKLPSAETAETVRVSFKTTAGAGGQVEAGQITGMIVPYAFVSGVSNPAPSVGGGDTERIEQVLARGPQRLKHRGRAVTAKDAEWIAREAYPQMAKVKCLSNRNALLERAPGCVTIVAYPAGGLASAAQFPELRRAVERALLRSAPNLTALGGAIGVIEPAYLEISVHATVAAGSADDLFPVEMACLAKLNAFLHPLTGNADGRGWNIGEALHASVLHSHLHGVRSLLYIERLYLHVVKVENGVRSEWDPARMGEAIHGIVVNGSHSITVVEAPK</sequence>
<dbReference type="AlphaFoldDB" id="A0A927CGC4"/>